<dbReference type="InterPro" id="IPR036237">
    <property type="entry name" value="Xyl_isomerase-like_sf"/>
</dbReference>
<evidence type="ECO:0000313" key="10">
    <source>
        <dbReference type="EMBL" id="MDG0789559.1"/>
    </source>
</evidence>
<dbReference type="PANTHER" id="PTHR21445">
    <property type="entry name" value="ENDONUCLEASE IV ENDODEOXYRIBONUCLEASE IV"/>
    <property type="match status" value="1"/>
</dbReference>
<proteinExistence type="inferred from homology"/>
<evidence type="ECO:0000313" key="11">
    <source>
        <dbReference type="Proteomes" id="UP001153387"/>
    </source>
</evidence>
<keyword evidence="6 10" id="KW-0378">Hydrolase</keyword>
<dbReference type="GO" id="GO:0003906">
    <property type="term" value="F:DNA-(apurinic or apyrimidinic site) endonuclease activity"/>
    <property type="evidence" value="ECO:0007669"/>
    <property type="project" value="TreeGrafter"/>
</dbReference>
<reference evidence="10 11" key="1">
    <citation type="submission" date="2022-10" db="EMBL/GenBank/DDBJ databases">
        <title>Comparative genomic analysis of Cohnella hashimotonis sp. nov., isolated from the International Space Station.</title>
        <authorList>
            <person name="Simpson A."/>
            <person name="Venkateswaran K."/>
        </authorList>
    </citation>
    <scope>NUCLEOTIDE SEQUENCE [LARGE SCALE GENOMIC DNA]</scope>
    <source>
        <strain evidence="10 11">DSM 18997</strain>
    </source>
</reference>
<keyword evidence="4" id="KW-0479">Metal-binding</keyword>
<dbReference type="PROSITE" id="PS00730">
    <property type="entry name" value="AP_NUCLEASE_F2_2"/>
    <property type="match status" value="1"/>
</dbReference>
<dbReference type="GO" id="GO:0006284">
    <property type="term" value="P:base-excision repair"/>
    <property type="evidence" value="ECO:0007669"/>
    <property type="project" value="TreeGrafter"/>
</dbReference>
<keyword evidence="5" id="KW-0227">DNA damage</keyword>
<dbReference type="GO" id="GO:0003677">
    <property type="term" value="F:DNA binding"/>
    <property type="evidence" value="ECO:0007669"/>
    <property type="project" value="InterPro"/>
</dbReference>
<evidence type="ECO:0000256" key="3">
    <source>
        <dbReference type="ARBA" id="ARBA00022722"/>
    </source>
</evidence>
<dbReference type="RefSeq" id="WP_277563490.1">
    <property type="nucleotide sequence ID" value="NZ_JAPDHZ010000002.1"/>
</dbReference>
<evidence type="ECO:0000256" key="4">
    <source>
        <dbReference type="ARBA" id="ARBA00022723"/>
    </source>
</evidence>
<dbReference type="PROSITE" id="PS00731">
    <property type="entry name" value="AP_NUCLEASE_F2_3"/>
    <property type="match status" value="1"/>
</dbReference>
<dbReference type="InterPro" id="IPR018246">
    <property type="entry name" value="AP_endonuc_F2_Zn_BS"/>
</dbReference>
<name>A0A9X4QKD9_9BACL</name>
<dbReference type="Proteomes" id="UP001153387">
    <property type="component" value="Unassembled WGS sequence"/>
</dbReference>
<comment type="cofactor">
    <cofactor evidence="1">
        <name>Zn(2+)</name>
        <dbReference type="ChEBI" id="CHEBI:29105"/>
    </cofactor>
</comment>
<keyword evidence="7" id="KW-0862">Zinc</keyword>
<evidence type="ECO:0000256" key="5">
    <source>
        <dbReference type="ARBA" id="ARBA00022763"/>
    </source>
</evidence>
<dbReference type="AlphaFoldDB" id="A0A9X4QKD9"/>
<dbReference type="NCBIfam" id="TIGR00587">
    <property type="entry name" value="nfo"/>
    <property type="match status" value="1"/>
</dbReference>
<evidence type="ECO:0000256" key="6">
    <source>
        <dbReference type="ARBA" id="ARBA00022801"/>
    </source>
</evidence>
<dbReference type="EMBL" id="JAPDHZ010000002">
    <property type="protein sequence ID" value="MDG0789559.1"/>
    <property type="molecule type" value="Genomic_DNA"/>
</dbReference>
<dbReference type="PROSITE" id="PS51432">
    <property type="entry name" value="AP_NUCLEASE_F2_4"/>
    <property type="match status" value="1"/>
</dbReference>
<dbReference type="InterPro" id="IPR013022">
    <property type="entry name" value="Xyl_isomerase-like_TIM-brl"/>
</dbReference>
<evidence type="ECO:0000256" key="1">
    <source>
        <dbReference type="ARBA" id="ARBA00001947"/>
    </source>
</evidence>
<organism evidence="10 11">
    <name type="scientific">Cohnella ginsengisoli</name>
    <dbReference type="NCBI Taxonomy" id="425004"/>
    <lineage>
        <taxon>Bacteria</taxon>
        <taxon>Bacillati</taxon>
        <taxon>Bacillota</taxon>
        <taxon>Bacilli</taxon>
        <taxon>Bacillales</taxon>
        <taxon>Paenibacillaceae</taxon>
        <taxon>Cohnella</taxon>
    </lineage>
</organism>
<dbReference type="EC" id="3.1.21.2" evidence="10"/>
<evidence type="ECO:0000256" key="7">
    <source>
        <dbReference type="ARBA" id="ARBA00022833"/>
    </source>
</evidence>
<dbReference type="SUPFAM" id="SSF51658">
    <property type="entry name" value="Xylose isomerase-like"/>
    <property type="match status" value="1"/>
</dbReference>
<accession>A0A9X4QKD9</accession>
<dbReference type="GO" id="GO:0008081">
    <property type="term" value="F:phosphoric diester hydrolase activity"/>
    <property type="evidence" value="ECO:0007669"/>
    <property type="project" value="TreeGrafter"/>
</dbReference>
<dbReference type="SMART" id="SM00518">
    <property type="entry name" value="AP2Ec"/>
    <property type="match status" value="1"/>
</dbReference>
<gene>
    <name evidence="10" type="ORF">OMP38_00815</name>
</gene>
<keyword evidence="11" id="KW-1185">Reference proteome</keyword>
<dbReference type="PANTHER" id="PTHR21445:SF0">
    <property type="entry name" value="APURINIC-APYRIMIDINIC ENDONUCLEASE"/>
    <property type="match status" value="1"/>
</dbReference>
<dbReference type="InterPro" id="IPR001719">
    <property type="entry name" value="AP_endonuc_2"/>
</dbReference>
<evidence type="ECO:0000256" key="8">
    <source>
        <dbReference type="ARBA" id="ARBA00023204"/>
    </source>
</evidence>
<sequence>MPAVGSHVSTRRGLYEAARAAARMGGDAFQYFPSNPRTLFSKPVDEADASRCAAYCKEEGIVSLGHSAYAINPASTGDSAAQMERCVLGDLAIAEACGSIGTVIHFGVIRGGDPLQGYRDMIAWLDRTLARWDGKAKLLLENQAGNHGDAGKTPEEMVQIRSLSAYPDKIGFCLDTCHLYASGEWNGADWADFRKRASKLGYWEHLAAVHLNDSRYPTGSRRDRHAPIGEGYIGDDSFRELLSSPEIRRVPVVMETPPEADGTHEKQIARVRKLMSEGDD</sequence>
<feature type="domain" description="Xylose isomerase-like TIM barrel" evidence="9">
    <location>
        <begin position="19"/>
        <end position="264"/>
    </location>
</feature>
<dbReference type="Pfam" id="PF01261">
    <property type="entry name" value="AP_endonuc_2"/>
    <property type="match status" value="1"/>
</dbReference>
<comment type="caution">
    <text evidence="10">The sequence shown here is derived from an EMBL/GenBank/DDBJ whole genome shotgun (WGS) entry which is preliminary data.</text>
</comment>
<keyword evidence="3" id="KW-0540">Nuclease</keyword>
<keyword evidence="8" id="KW-0234">DNA repair</keyword>
<evidence type="ECO:0000259" key="9">
    <source>
        <dbReference type="Pfam" id="PF01261"/>
    </source>
</evidence>
<comment type="similarity">
    <text evidence="2">Belongs to the AP endonuclease 2 family.</text>
</comment>
<dbReference type="GO" id="GO:0008270">
    <property type="term" value="F:zinc ion binding"/>
    <property type="evidence" value="ECO:0007669"/>
    <property type="project" value="InterPro"/>
</dbReference>
<dbReference type="Gene3D" id="3.20.20.150">
    <property type="entry name" value="Divalent-metal-dependent TIM barrel enzymes"/>
    <property type="match status" value="1"/>
</dbReference>
<evidence type="ECO:0000256" key="2">
    <source>
        <dbReference type="ARBA" id="ARBA00005340"/>
    </source>
</evidence>
<dbReference type="GO" id="GO:0008833">
    <property type="term" value="F:deoxyribonuclease IV (phage-T4-induced) activity"/>
    <property type="evidence" value="ECO:0007669"/>
    <property type="project" value="UniProtKB-EC"/>
</dbReference>
<protein>
    <submittedName>
        <fullName evidence="10">Deoxyribonuclease IV</fullName>
        <ecNumber evidence="10">3.1.21.2</ecNumber>
    </submittedName>
</protein>